<dbReference type="InterPro" id="IPR036979">
    <property type="entry name" value="CM_dom_sf"/>
</dbReference>
<accession>A0A3S5HNV7</accession>
<sequence>MVSEILSLRNKIDIIDKNIINLLSKRLNLVSKVGLIKSKYGIPIHVPKREKSIIKSRFLIADKLKISKKLIKDLMSRIMYESYLKEYSHGFKKVNCNIKCIIIISDNNYTGILFKKMLQLSKYNVYLFKPKEINKINIIKYKIDMIIISISNESLKKIMLFILKLSKNCILVNLNVISYKYLKLILYIHKGPVLLLQPKFNSQTYNLTKKKIYYCNGRNFKYYKWFLKQMKIWGLNIICIKNLNFNNDEIFINFLKIFINFLYGLNKIKKKNKSNNPLLFNNFNLKDTILFFKNNPNFYIDNIIFNKKNIILFIESYCNKFKKFIYSIKNNQKIFLKKFNKINKLFL</sequence>
<dbReference type="Pfam" id="PF01817">
    <property type="entry name" value="CM_2"/>
    <property type="match status" value="1"/>
</dbReference>
<dbReference type="UniPathway" id="UPA00120">
    <property type="reaction ID" value="UER00203"/>
</dbReference>
<reference evidence="4 5" key="1">
    <citation type="journal article" date="2018" name="Genome Biol. Evol.">
        <title>Partnering With a Pest: Genomes of Hemlock Woolly Adelgid Symbionts Reveal Atypical Nutritional Provisioning Patterns in Dual-Obligate Bacteria.</title>
        <authorList>
            <person name="Weglarz K.M."/>
            <person name="Havill N.P."/>
            <person name="Burke G.R."/>
            <person name="von Dohlen C.D."/>
        </authorList>
    </citation>
    <scope>NUCLEOTIDE SEQUENCE [LARGE SCALE GENOMIC DNA]</scope>
    <source>
        <strain evidence="4">ENA</strain>
    </source>
</reference>
<dbReference type="SUPFAM" id="SSF51735">
    <property type="entry name" value="NAD(P)-binding Rossmann-fold domains"/>
    <property type="match status" value="1"/>
</dbReference>
<evidence type="ECO:0000313" key="5">
    <source>
        <dbReference type="Proteomes" id="UP000274458"/>
    </source>
</evidence>
<dbReference type="GO" id="GO:0046417">
    <property type="term" value="P:chorismate metabolic process"/>
    <property type="evidence" value="ECO:0007669"/>
    <property type="project" value="InterPro"/>
</dbReference>
<dbReference type="GO" id="GO:0004106">
    <property type="term" value="F:chorismate mutase activity"/>
    <property type="evidence" value="ECO:0007669"/>
    <property type="project" value="UniProtKB-EC"/>
</dbReference>
<dbReference type="KEGG" id="aade:C3B56_00022"/>
<protein>
    <recommendedName>
        <fullName evidence="1">chorismate mutase</fullName>
        <ecNumber evidence="1">5.4.99.5</ecNumber>
    </recommendedName>
</protein>
<dbReference type="OrthoDB" id="6198144at2"/>
<dbReference type="AlphaFoldDB" id="A0A3S5HNV7"/>
<keyword evidence="5" id="KW-1185">Reference proteome</keyword>
<dbReference type="Proteomes" id="UP000274458">
    <property type="component" value="Chromosome"/>
</dbReference>
<gene>
    <name evidence="4" type="primary">tyrA</name>
    <name evidence="4" type="ORF">C3B56_00022</name>
</gene>
<name>A0A3S5HNV7_9ENTR</name>
<evidence type="ECO:0000256" key="1">
    <source>
        <dbReference type="ARBA" id="ARBA00012404"/>
    </source>
</evidence>
<dbReference type="EMBL" id="CP026513">
    <property type="protein sequence ID" value="AZP36154.1"/>
    <property type="molecule type" value="Genomic_DNA"/>
</dbReference>
<evidence type="ECO:0000256" key="2">
    <source>
        <dbReference type="ARBA" id="ARBA00023235"/>
    </source>
</evidence>
<dbReference type="SUPFAM" id="SSF48600">
    <property type="entry name" value="Chorismate mutase II"/>
    <property type="match status" value="1"/>
</dbReference>
<dbReference type="PROSITE" id="PS51168">
    <property type="entry name" value="CHORISMATE_MUT_2"/>
    <property type="match status" value="1"/>
</dbReference>
<proteinExistence type="predicted"/>
<evidence type="ECO:0000259" key="3">
    <source>
        <dbReference type="PROSITE" id="PS51168"/>
    </source>
</evidence>
<dbReference type="GO" id="GO:0009697">
    <property type="term" value="P:salicylic acid biosynthetic process"/>
    <property type="evidence" value="ECO:0007669"/>
    <property type="project" value="TreeGrafter"/>
</dbReference>
<dbReference type="Gene3D" id="3.40.50.720">
    <property type="entry name" value="NAD(P)-binding Rossmann-like Domain"/>
    <property type="match status" value="1"/>
</dbReference>
<dbReference type="SMART" id="SM00830">
    <property type="entry name" value="CM_2"/>
    <property type="match status" value="1"/>
</dbReference>
<dbReference type="PANTHER" id="PTHR38041:SF1">
    <property type="entry name" value="CHORISMATE MUTASE"/>
    <property type="match status" value="1"/>
</dbReference>
<dbReference type="InterPro" id="IPR036291">
    <property type="entry name" value="NAD(P)-bd_dom_sf"/>
</dbReference>
<dbReference type="InterPro" id="IPR002701">
    <property type="entry name" value="CM_II_prokaryot"/>
</dbReference>
<organism evidence="4 5">
    <name type="scientific">Candidatus Annandia adelgestsuga</name>
    <dbReference type="NCBI Taxonomy" id="1302411"/>
    <lineage>
        <taxon>Bacteria</taxon>
        <taxon>Pseudomonadati</taxon>
        <taxon>Pseudomonadota</taxon>
        <taxon>Gammaproteobacteria</taxon>
        <taxon>Enterobacterales</taxon>
        <taxon>Enterobacteriaceae</taxon>
        <taxon>Candidatus Annandia</taxon>
    </lineage>
</organism>
<dbReference type="PANTHER" id="PTHR38041">
    <property type="entry name" value="CHORISMATE MUTASE"/>
    <property type="match status" value="1"/>
</dbReference>
<feature type="domain" description="Chorismate mutase" evidence="3">
    <location>
        <begin position="1"/>
        <end position="90"/>
    </location>
</feature>
<dbReference type="Gene3D" id="1.20.59.10">
    <property type="entry name" value="Chorismate mutase"/>
    <property type="match status" value="1"/>
</dbReference>
<evidence type="ECO:0000313" key="4">
    <source>
        <dbReference type="EMBL" id="AZP36154.1"/>
    </source>
</evidence>
<keyword evidence="2" id="KW-0413">Isomerase</keyword>
<dbReference type="InterPro" id="IPR036263">
    <property type="entry name" value="Chorismate_II_sf"/>
</dbReference>
<dbReference type="InterPro" id="IPR051331">
    <property type="entry name" value="Chorismate_mutase-related"/>
</dbReference>
<dbReference type="RefSeq" id="WP_126071418.1">
    <property type="nucleotide sequence ID" value="NZ_CP026513.1"/>
</dbReference>
<dbReference type="EC" id="5.4.99.5" evidence="1"/>